<dbReference type="AlphaFoldDB" id="A0A2T2WUJ1"/>
<sequence length="218" mass="22413">MKPSIISSLLMLTVSTVGATLILAGCGVSGSSSATSLGDGGHVKATTKSIAKTSSSEVLDATLKWLSSQTSLTVASPAVLPNPPSGYWAAQAQGTAQEYQITLWDVTHPLEINSPHIVEDTMPNSPTASFGVMELSSGTPASGAPGYLTPLQQHNSSWLTLSPTNGTPVALGSNVTGFRYSAVQGTVVDWGLGSWTLQVSGGSSVQELQAAKFVDSYV</sequence>
<dbReference type="EMBL" id="PXYW01000142">
    <property type="protein sequence ID" value="PSR25892.1"/>
    <property type="molecule type" value="Genomic_DNA"/>
</dbReference>
<evidence type="ECO:0000313" key="2">
    <source>
        <dbReference type="Proteomes" id="UP000242972"/>
    </source>
</evidence>
<evidence type="ECO:0000313" key="1">
    <source>
        <dbReference type="EMBL" id="PSR25892.1"/>
    </source>
</evidence>
<organism evidence="1 2">
    <name type="scientific">Sulfobacillus benefaciens</name>
    <dbReference type="NCBI Taxonomy" id="453960"/>
    <lineage>
        <taxon>Bacteria</taxon>
        <taxon>Bacillati</taxon>
        <taxon>Bacillota</taxon>
        <taxon>Clostridia</taxon>
        <taxon>Eubacteriales</taxon>
        <taxon>Clostridiales Family XVII. Incertae Sedis</taxon>
        <taxon>Sulfobacillus</taxon>
    </lineage>
</organism>
<gene>
    <name evidence="1" type="ORF">C7B46_20470</name>
</gene>
<name>A0A2T2WUJ1_9FIRM</name>
<reference evidence="1 2" key="1">
    <citation type="journal article" date="2014" name="BMC Genomics">
        <title>Comparison of environmental and isolate Sulfobacillus genomes reveals diverse carbon, sulfur, nitrogen, and hydrogen metabolisms.</title>
        <authorList>
            <person name="Justice N.B."/>
            <person name="Norman A."/>
            <person name="Brown C.T."/>
            <person name="Singh A."/>
            <person name="Thomas B.C."/>
            <person name="Banfield J.F."/>
        </authorList>
    </citation>
    <scope>NUCLEOTIDE SEQUENCE [LARGE SCALE GENOMIC DNA]</scope>
    <source>
        <strain evidence="1">AMDSBA4</strain>
    </source>
</reference>
<dbReference type="PROSITE" id="PS51257">
    <property type="entry name" value="PROKAR_LIPOPROTEIN"/>
    <property type="match status" value="1"/>
</dbReference>
<comment type="caution">
    <text evidence="1">The sequence shown here is derived from an EMBL/GenBank/DDBJ whole genome shotgun (WGS) entry which is preliminary data.</text>
</comment>
<protein>
    <submittedName>
        <fullName evidence="1">Uncharacterized protein</fullName>
    </submittedName>
</protein>
<proteinExistence type="predicted"/>
<feature type="non-terminal residue" evidence="1">
    <location>
        <position position="218"/>
    </location>
</feature>
<dbReference type="Proteomes" id="UP000242972">
    <property type="component" value="Unassembled WGS sequence"/>
</dbReference>
<accession>A0A2T2WUJ1</accession>